<dbReference type="STRING" id="468056.SAMN05443549_101703"/>
<dbReference type="InterPro" id="IPR011990">
    <property type="entry name" value="TPR-like_helical_dom_sf"/>
</dbReference>
<dbReference type="AlphaFoldDB" id="A0A1M5FBD3"/>
<dbReference type="PROSITE" id="PS50005">
    <property type="entry name" value="TPR"/>
    <property type="match status" value="1"/>
</dbReference>
<dbReference type="SUPFAM" id="SSF48452">
    <property type="entry name" value="TPR-like"/>
    <property type="match status" value="1"/>
</dbReference>
<reference evidence="3" key="1">
    <citation type="submission" date="2016-11" db="EMBL/GenBank/DDBJ databases">
        <authorList>
            <person name="Varghese N."/>
            <person name="Submissions S."/>
        </authorList>
    </citation>
    <scope>NUCLEOTIDE SEQUENCE [LARGE SCALE GENOMIC DNA]</scope>
    <source>
        <strain evidence="3">DSM 19978</strain>
    </source>
</reference>
<sequence>MLLYLIPKSRVNFNLENMKHLLLLLFFSATVFSQKTTETFVSTKLGESREITIGLPASYEKNPNKQYPILILLDGDYLFDPFFGALNYGAYWDDLPETIIVGISQNKNDERTDDSTYDDLNGVPSKKGASFFEFIGGELLPYIEKKYHVAPFRIIAGHDITAGYLNFYLYKENPVFNAYISLSPELAPEMEVRIPEKLAKLKQPVFYYQSSGEGDLKDVKEGIKTLDTNIKQVVNPMLNYKYEEFKGASHYSSVLYSIPNALYQFFDCYKPISMAEYTEKIAVLQNGYVKYLTDKYDGIEKTLGFKVPIRSTDFKAIEAAILKNKAYQELDDLSQIARKNYPKSILADYELALMYEKLGDTKKAAKAYQKAAQLNEIGDLTKDLMLEKFDEMQSLTPKKK</sequence>
<dbReference type="Pfam" id="PF00756">
    <property type="entry name" value="Esterase"/>
    <property type="match status" value="1"/>
</dbReference>
<name>A0A1M5FBD3_9FLAO</name>
<accession>A0A1M5FBD3</accession>
<dbReference type="Proteomes" id="UP000184516">
    <property type="component" value="Unassembled WGS sequence"/>
</dbReference>
<dbReference type="EMBL" id="FQWB01000001">
    <property type="protein sequence ID" value="SHF88766.1"/>
    <property type="molecule type" value="Genomic_DNA"/>
</dbReference>
<evidence type="ECO:0000313" key="3">
    <source>
        <dbReference type="Proteomes" id="UP000184516"/>
    </source>
</evidence>
<dbReference type="InterPro" id="IPR050583">
    <property type="entry name" value="Mycobacterial_A85_antigen"/>
</dbReference>
<feature type="repeat" description="TPR" evidence="1">
    <location>
        <begin position="345"/>
        <end position="378"/>
    </location>
</feature>
<dbReference type="InterPro" id="IPR029058">
    <property type="entry name" value="AB_hydrolase_fold"/>
</dbReference>
<dbReference type="Gene3D" id="3.40.50.1820">
    <property type="entry name" value="alpha/beta hydrolase"/>
    <property type="match status" value="1"/>
</dbReference>
<proteinExistence type="predicted"/>
<protein>
    <submittedName>
        <fullName evidence="2">Uncharacterized protein</fullName>
    </submittedName>
</protein>
<keyword evidence="3" id="KW-1185">Reference proteome</keyword>
<organism evidence="2 3">
    <name type="scientific">Flavobacterium fluvii</name>
    <dbReference type="NCBI Taxonomy" id="468056"/>
    <lineage>
        <taxon>Bacteria</taxon>
        <taxon>Pseudomonadati</taxon>
        <taxon>Bacteroidota</taxon>
        <taxon>Flavobacteriia</taxon>
        <taxon>Flavobacteriales</taxon>
        <taxon>Flavobacteriaceae</taxon>
        <taxon>Flavobacterium</taxon>
    </lineage>
</organism>
<dbReference type="InterPro" id="IPR019734">
    <property type="entry name" value="TPR_rpt"/>
</dbReference>
<dbReference type="SUPFAM" id="SSF53474">
    <property type="entry name" value="alpha/beta-Hydrolases"/>
    <property type="match status" value="1"/>
</dbReference>
<dbReference type="Gene3D" id="1.25.40.10">
    <property type="entry name" value="Tetratricopeptide repeat domain"/>
    <property type="match status" value="1"/>
</dbReference>
<gene>
    <name evidence="2" type="ORF">SAMN05443549_101703</name>
</gene>
<keyword evidence="1" id="KW-0802">TPR repeat</keyword>
<evidence type="ECO:0000313" key="2">
    <source>
        <dbReference type="EMBL" id="SHF88766.1"/>
    </source>
</evidence>
<evidence type="ECO:0000256" key="1">
    <source>
        <dbReference type="PROSITE-ProRule" id="PRU00339"/>
    </source>
</evidence>
<dbReference type="PANTHER" id="PTHR48098:SF6">
    <property type="entry name" value="FERRI-BACILLIBACTIN ESTERASE BESA"/>
    <property type="match status" value="1"/>
</dbReference>
<dbReference type="PANTHER" id="PTHR48098">
    <property type="entry name" value="ENTEROCHELIN ESTERASE-RELATED"/>
    <property type="match status" value="1"/>
</dbReference>
<dbReference type="InterPro" id="IPR000801">
    <property type="entry name" value="Esterase-like"/>
</dbReference>